<sequence>AIQVPVEILPEIIGPAAHVQAGEDKKVIESNIEVPEDYDYAIVIEYHNPDKYQAPIMVEITQQDNDTIHVNGSITVHHCPFATFCREVVTDGGEVATVPLKKGTATVQLHIPKMTQFGLAAVNLVAKNRWTNEYLQQVPVCVRKDGICVPQQHPPAGNSIATEAEVGVNQDNAITGDKLPFPIAHAKEVTVVPLDENQGTLDISGVVPGRGHYMFLVHYFNPDNTPLDIGVLLQNEHYYEGEVDIAQFSKGIANQKGLKLKISKALTFSENEPFLLDFHGLLQNSLPSYLFLFYRY</sequence>
<evidence type="ECO:0000313" key="1">
    <source>
        <dbReference type="EMBL" id="VDM70956.1"/>
    </source>
</evidence>
<dbReference type="Gene3D" id="2.60.120.260">
    <property type="entry name" value="Galactose-binding domain-like"/>
    <property type="match status" value="1"/>
</dbReference>
<dbReference type="AlphaFoldDB" id="A0A3P7IM65"/>
<feature type="non-terminal residue" evidence="1">
    <location>
        <position position="1"/>
    </location>
</feature>
<dbReference type="OrthoDB" id="10385424at2759"/>
<name>A0A3P7IM65_STRVU</name>
<protein>
    <submittedName>
        <fullName evidence="1">Uncharacterized protein</fullName>
    </submittedName>
</protein>
<gene>
    <name evidence="1" type="ORF">SVUK_LOCUS5954</name>
</gene>
<evidence type="ECO:0000313" key="2">
    <source>
        <dbReference type="Proteomes" id="UP000270094"/>
    </source>
</evidence>
<dbReference type="EMBL" id="UYYB01018285">
    <property type="protein sequence ID" value="VDM70956.1"/>
    <property type="molecule type" value="Genomic_DNA"/>
</dbReference>
<proteinExistence type="predicted"/>
<keyword evidence="2" id="KW-1185">Reference proteome</keyword>
<dbReference type="Proteomes" id="UP000270094">
    <property type="component" value="Unassembled WGS sequence"/>
</dbReference>
<accession>A0A3P7IM65</accession>
<reference evidence="1 2" key="1">
    <citation type="submission" date="2018-11" db="EMBL/GenBank/DDBJ databases">
        <authorList>
            <consortium name="Pathogen Informatics"/>
        </authorList>
    </citation>
    <scope>NUCLEOTIDE SEQUENCE [LARGE SCALE GENOMIC DNA]</scope>
</reference>
<organism evidence="1 2">
    <name type="scientific">Strongylus vulgaris</name>
    <name type="common">Blood worm</name>
    <dbReference type="NCBI Taxonomy" id="40348"/>
    <lineage>
        <taxon>Eukaryota</taxon>
        <taxon>Metazoa</taxon>
        <taxon>Ecdysozoa</taxon>
        <taxon>Nematoda</taxon>
        <taxon>Chromadorea</taxon>
        <taxon>Rhabditida</taxon>
        <taxon>Rhabditina</taxon>
        <taxon>Rhabditomorpha</taxon>
        <taxon>Strongyloidea</taxon>
        <taxon>Strongylidae</taxon>
        <taxon>Strongylus</taxon>
    </lineage>
</organism>